<dbReference type="Gene3D" id="1.10.600.10">
    <property type="entry name" value="Farnesyl Diphosphate Synthase"/>
    <property type="match status" value="1"/>
</dbReference>
<dbReference type="Proteomes" id="UP000093928">
    <property type="component" value="Unassembled WGS sequence"/>
</dbReference>
<dbReference type="PANTHER" id="PTHR12001:SF86">
    <property type="entry name" value="GERANYLGERANYL DIPHOSPHATE SYNTHASE"/>
    <property type="match status" value="1"/>
</dbReference>
<evidence type="ECO:0000256" key="4">
    <source>
        <dbReference type="RuleBase" id="RU004466"/>
    </source>
</evidence>
<evidence type="ECO:0000313" key="6">
    <source>
        <dbReference type="Proteomes" id="UP000093928"/>
    </source>
</evidence>
<gene>
    <name evidence="5" type="ORF">A5634_18495</name>
</gene>
<dbReference type="SUPFAM" id="SSF48576">
    <property type="entry name" value="Terpenoid synthases"/>
    <property type="match status" value="1"/>
</dbReference>
<reference evidence="5 6" key="1">
    <citation type="submission" date="2016-06" db="EMBL/GenBank/DDBJ databases">
        <authorList>
            <person name="Kjaerup R.B."/>
            <person name="Dalgaard T.S."/>
            <person name="Juul-Madsen H.R."/>
        </authorList>
    </citation>
    <scope>NUCLEOTIDE SEQUENCE [LARGE SCALE GENOMIC DNA]</scope>
    <source>
        <strain evidence="5 6">1165133.8</strain>
    </source>
</reference>
<evidence type="ECO:0000256" key="2">
    <source>
        <dbReference type="ARBA" id="ARBA00022723"/>
    </source>
</evidence>
<comment type="caution">
    <text evidence="5">The sequence shown here is derived from an EMBL/GenBank/DDBJ whole genome shotgun (WGS) entry which is preliminary data.</text>
</comment>
<dbReference type="InterPro" id="IPR008949">
    <property type="entry name" value="Isoprenoid_synthase_dom_sf"/>
</dbReference>
<keyword evidence="3" id="KW-0460">Magnesium</keyword>
<accession>A0A1A3P6T0</accession>
<dbReference type="Pfam" id="PF00348">
    <property type="entry name" value="polyprenyl_synt"/>
    <property type="match status" value="1"/>
</dbReference>
<dbReference type="AlphaFoldDB" id="A0A1A3P6T0"/>
<dbReference type="InterPro" id="IPR000092">
    <property type="entry name" value="Polyprenyl_synt"/>
</dbReference>
<dbReference type="GO" id="GO:0004659">
    <property type="term" value="F:prenyltransferase activity"/>
    <property type="evidence" value="ECO:0007669"/>
    <property type="project" value="InterPro"/>
</dbReference>
<dbReference type="PANTHER" id="PTHR12001">
    <property type="entry name" value="GERANYLGERANYL PYROPHOSPHATE SYNTHASE"/>
    <property type="match status" value="1"/>
</dbReference>
<protein>
    <submittedName>
        <fullName evidence="5">Dimethylallyltranstransferase</fullName>
    </submittedName>
</protein>
<evidence type="ECO:0000313" key="5">
    <source>
        <dbReference type="EMBL" id="OBK29370.1"/>
    </source>
</evidence>
<evidence type="ECO:0000256" key="1">
    <source>
        <dbReference type="ARBA" id="ARBA00005128"/>
    </source>
</evidence>
<dbReference type="GO" id="GO:0008299">
    <property type="term" value="P:isoprenoid biosynthetic process"/>
    <property type="evidence" value="ECO:0007669"/>
    <property type="project" value="InterPro"/>
</dbReference>
<evidence type="ECO:0000256" key="3">
    <source>
        <dbReference type="ARBA" id="ARBA00022842"/>
    </source>
</evidence>
<dbReference type="SFLD" id="SFLDG01017">
    <property type="entry name" value="Polyprenyl_Transferase_Like"/>
    <property type="match status" value="1"/>
</dbReference>
<dbReference type="OrthoDB" id="4497239at2"/>
<dbReference type="GO" id="GO:0046872">
    <property type="term" value="F:metal ion binding"/>
    <property type="evidence" value="ECO:0007669"/>
    <property type="project" value="UniProtKB-KW"/>
</dbReference>
<dbReference type="RefSeq" id="WP_065143154.1">
    <property type="nucleotide sequence ID" value="NZ_LZLS01000054.1"/>
</dbReference>
<keyword evidence="4 5" id="KW-0808">Transferase</keyword>
<proteinExistence type="inferred from homology"/>
<dbReference type="SFLD" id="SFLDS00005">
    <property type="entry name" value="Isoprenoid_Synthase_Type_I"/>
    <property type="match status" value="1"/>
</dbReference>
<name>A0A1A3P6T0_MYCAS</name>
<organism evidence="5 6">
    <name type="scientific">Mycobacterium asiaticum</name>
    <dbReference type="NCBI Taxonomy" id="1790"/>
    <lineage>
        <taxon>Bacteria</taxon>
        <taxon>Bacillati</taxon>
        <taxon>Actinomycetota</taxon>
        <taxon>Actinomycetes</taxon>
        <taxon>Mycobacteriales</taxon>
        <taxon>Mycobacteriaceae</taxon>
        <taxon>Mycobacterium</taxon>
    </lineage>
</organism>
<keyword evidence="2" id="KW-0479">Metal-binding</keyword>
<sequence>MSGTTELAVTSNVESILSDARSLIQPTQRAALDTLPTEIRHVAGFHLGWWDTTGRAAAGGGGKSIRPALTLACARAAGGAAAAAVTAAVAVELVHDFSLMHDDIMDGDATRRHRPTAWAAFGVPRALLTGDALLALALNLVSAGIPGAALRTLILELCAGQSDDLTFESRVDVALPESSRMVEQKTGALFGVACQLGALSAGVEAHIADLYRQFGRHLGIAFQMIDDILGIWGSESVTGKPIYSDLRSRKKSVPVVAAMSANTAAARELAELYRRSAALDDSELAHAAELIEAAGGRVWAETEADRHRVAALDALAAAAPTQDGLAQLHALTELVTSRVS</sequence>
<comment type="similarity">
    <text evidence="4">Belongs to the FPP/GGPP synthase family.</text>
</comment>
<comment type="pathway">
    <text evidence="1">Isoprenoid biosynthesis.</text>
</comment>
<dbReference type="PROSITE" id="PS00444">
    <property type="entry name" value="POLYPRENYL_SYNTHASE_2"/>
    <property type="match status" value="1"/>
</dbReference>
<dbReference type="InterPro" id="IPR033749">
    <property type="entry name" value="Polyprenyl_synt_CS"/>
</dbReference>
<dbReference type="PROSITE" id="PS00723">
    <property type="entry name" value="POLYPRENYL_SYNTHASE_1"/>
    <property type="match status" value="1"/>
</dbReference>
<dbReference type="EMBL" id="LZLS01000054">
    <property type="protein sequence ID" value="OBK29370.1"/>
    <property type="molecule type" value="Genomic_DNA"/>
</dbReference>